<protein>
    <submittedName>
        <fullName evidence="1">Uncharacterized protein</fullName>
    </submittedName>
</protein>
<evidence type="ECO:0000313" key="2">
    <source>
        <dbReference type="Proteomes" id="UP001215280"/>
    </source>
</evidence>
<evidence type="ECO:0000313" key="1">
    <source>
        <dbReference type="EMBL" id="KAJ7739068.1"/>
    </source>
</evidence>
<reference evidence="1" key="1">
    <citation type="submission" date="2023-03" db="EMBL/GenBank/DDBJ databases">
        <title>Massive genome expansion in bonnet fungi (Mycena s.s.) driven by repeated elements and novel gene families across ecological guilds.</title>
        <authorList>
            <consortium name="Lawrence Berkeley National Laboratory"/>
            <person name="Harder C.B."/>
            <person name="Miyauchi S."/>
            <person name="Viragh M."/>
            <person name="Kuo A."/>
            <person name="Thoen E."/>
            <person name="Andreopoulos B."/>
            <person name="Lu D."/>
            <person name="Skrede I."/>
            <person name="Drula E."/>
            <person name="Henrissat B."/>
            <person name="Morin E."/>
            <person name="Kohler A."/>
            <person name="Barry K."/>
            <person name="LaButti K."/>
            <person name="Morin E."/>
            <person name="Salamov A."/>
            <person name="Lipzen A."/>
            <person name="Mereny Z."/>
            <person name="Hegedus B."/>
            <person name="Baldrian P."/>
            <person name="Stursova M."/>
            <person name="Weitz H."/>
            <person name="Taylor A."/>
            <person name="Grigoriev I.V."/>
            <person name="Nagy L.G."/>
            <person name="Martin F."/>
            <person name="Kauserud H."/>
        </authorList>
    </citation>
    <scope>NUCLEOTIDE SEQUENCE</scope>
    <source>
        <strain evidence="1">CBHHK188m</strain>
    </source>
</reference>
<gene>
    <name evidence="1" type="ORF">DFH07DRAFT_80386</name>
</gene>
<keyword evidence="2" id="KW-1185">Reference proteome</keyword>
<name>A0AAD7N0P1_9AGAR</name>
<sequence length="201" mass="21707">MSPSSPLSCFSHLALLPQTRTLTRLVSASRPLTAELSPQKRVSHIGNPPVATYRCIPRACLKPGPRLPYSRHRPLSLLRATPLMLVPAHLASTPSLSASHQLVQLLCLRPPCCPRIRATVHTCAADLRRPLRLRACVSRVPPDLGPLFTARPPVSRATQHWASPCCGPCPRACPAAPARTSVAGVCVLYLPVDSRMPGHDP</sequence>
<accession>A0AAD7N0P1</accession>
<organism evidence="1 2">
    <name type="scientific">Mycena maculata</name>
    <dbReference type="NCBI Taxonomy" id="230809"/>
    <lineage>
        <taxon>Eukaryota</taxon>
        <taxon>Fungi</taxon>
        <taxon>Dikarya</taxon>
        <taxon>Basidiomycota</taxon>
        <taxon>Agaricomycotina</taxon>
        <taxon>Agaricomycetes</taxon>
        <taxon>Agaricomycetidae</taxon>
        <taxon>Agaricales</taxon>
        <taxon>Marasmiineae</taxon>
        <taxon>Mycenaceae</taxon>
        <taxon>Mycena</taxon>
    </lineage>
</organism>
<dbReference type="Proteomes" id="UP001215280">
    <property type="component" value="Unassembled WGS sequence"/>
</dbReference>
<dbReference type="EMBL" id="JARJLG010000134">
    <property type="protein sequence ID" value="KAJ7739068.1"/>
    <property type="molecule type" value="Genomic_DNA"/>
</dbReference>
<proteinExistence type="predicted"/>
<dbReference type="AlphaFoldDB" id="A0AAD7N0P1"/>
<comment type="caution">
    <text evidence="1">The sequence shown here is derived from an EMBL/GenBank/DDBJ whole genome shotgun (WGS) entry which is preliminary data.</text>
</comment>